<reference evidence="1 2" key="1">
    <citation type="submission" date="2017-11" db="EMBL/GenBank/DDBJ databases">
        <title>Genome sequencing of a diverse group of Pseudomonas species.</title>
        <authorList>
            <person name="Loper J."/>
        </authorList>
    </citation>
    <scope>NUCLEOTIDE SEQUENCE [LARGE SCALE GENOMIC DNA]</scope>
    <source>
        <strain evidence="1 2">LMG 25716</strain>
    </source>
</reference>
<evidence type="ECO:0000313" key="1">
    <source>
        <dbReference type="EMBL" id="PKA71348.1"/>
    </source>
</evidence>
<name>A0ABX4Q3I3_9PSED</name>
<keyword evidence="2" id="KW-1185">Reference proteome</keyword>
<accession>A0ABX4Q3I3</accession>
<dbReference type="EMBL" id="PHHE01000001">
    <property type="protein sequence ID" value="PKA71348.1"/>
    <property type="molecule type" value="Genomic_DNA"/>
</dbReference>
<protein>
    <submittedName>
        <fullName evidence="1">Uncharacterized protein</fullName>
    </submittedName>
</protein>
<organism evidence="1 2">
    <name type="scientific">Pseudomonas baetica</name>
    <dbReference type="NCBI Taxonomy" id="674054"/>
    <lineage>
        <taxon>Bacteria</taxon>
        <taxon>Pseudomonadati</taxon>
        <taxon>Pseudomonadota</taxon>
        <taxon>Gammaproteobacteria</taxon>
        <taxon>Pseudomonadales</taxon>
        <taxon>Pseudomonadaceae</taxon>
        <taxon>Pseudomonas</taxon>
    </lineage>
</organism>
<evidence type="ECO:0000313" key="2">
    <source>
        <dbReference type="Proteomes" id="UP000232455"/>
    </source>
</evidence>
<proteinExistence type="predicted"/>
<dbReference type="RefSeq" id="WP_100847277.1">
    <property type="nucleotide sequence ID" value="NZ_PHHE01000001.1"/>
</dbReference>
<dbReference type="Proteomes" id="UP000232455">
    <property type="component" value="Unassembled WGS sequence"/>
</dbReference>
<gene>
    <name evidence="1" type="ORF">ATI02_4326</name>
</gene>
<sequence>MNRSEQVGGKRKIEKVILALVNNDHTTFDYSIMKRLSFYEHFMTRRSIEDFIKENEIKDVDYGDFYYLLNASMNLAIDAGEKPDRLFTKTMKRIFYGRHQVANLYGVETLREAYRMIREAKGLSE</sequence>
<comment type="caution">
    <text evidence="1">The sequence shown here is derived from an EMBL/GenBank/DDBJ whole genome shotgun (WGS) entry which is preliminary data.</text>
</comment>